<proteinExistence type="predicted"/>
<dbReference type="EMBL" id="AP018248">
    <property type="protein sequence ID" value="BAZ01003.1"/>
    <property type="molecule type" value="Genomic_DNA"/>
</dbReference>
<evidence type="ECO:0000313" key="2">
    <source>
        <dbReference type="Proteomes" id="UP000218785"/>
    </source>
</evidence>
<evidence type="ECO:0000313" key="1">
    <source>
        <dbReference type="EMBL" id="BAZ01003.1"/>
    </source>
</evidence>
<gene>
    <name evidence="1" type="ORF">NIES37_50010</name>
</gene>
<accession>A0A1Z4N5I8</accession>
<sequence length="1230" mass="139182">MKIRPEKLKNPLIRDGVSQRQRQVPALSPDFVKVDENDLGDFLVFAYRFSEQVIYYNDANEADGNWQTFFSGNTPIQIALISKTRPQKIKDQYSQHLREFLANLSGEGGQSSQKFEKFACLLATWIEILNQIYNWYISLESYTPLQSVIRGLVKTNLREPILRIWAFEQAYVAATKQVAKSGNIYTKFNEEFGLKLTTPVADRTPFNANSVQVREELDAVFQILFQNYYQIIQQAPQYLEKSLQARQDHQPYLALYLAFLEVMKPARDDLNLMTQRHLDFFYRQVLRLRDRPAQPDHAHLIFELIKSQTEFALPAGTQFKAGKDATGKDLFYSLDADIVIHKAQITSLKGLFLDLQAVKSGEKPPRNPGLYSSPVANSFDGQGGDFPKEQTIKTWLPFGNDKRQPTQLGLAIASDVLLLQESERVIQFTFSLSGLGTVLPENKLHEVFEVYLSGEKEWIKADILKSGASLTGGGTEKTGWNNSELSLVVVLAAEIDPVLPYLPDKPIPYNPDVPNFPLKLQQATPVARIELKTQVLVDNLPAYHYFRTAKLDQVTITTRVDKVRNLVVQNDLGVLDATKPFQPFGPRPAVGSKFYVGSREIFLKNLLDLQINITWEKLPASLKDYYRGYYVSNDTNKPDFDNFSAKLERLTKRTWSGVGLKNPYGLFTSGDRPLVNASATPLQGEEIDNFTSFDNQTTGGFLSFSLNQDFLHEEFVTKYAIQTLAAAKDFGEEKYVNEAVYELKDNSLKRWRPDVIFTKGEVAPITLNQPYTPTIQSLYLKYTAVATTQDCTIFHLYPFGGFEHLEAKQPDFLPEFINEGELLIGLENLEPPTALPLLFQVAEASADTALKKADVKWFYLKDNIWESLSDRIVSDNTNGLIASGIIHLGIPADISKAKTTILDPNLYWLKVTVPARSGAICQIFGVHTQAARVSFTDEGNDPNHLANPLPAGTIAKQVNPNPEVKTIEQLYDSFGGKIKEQPTDFYIRISEHLRHKGRAVTIFDYERLVLEKFPEIYKVRCINHGEVNLQNGKLQELTPGAVTLAVIPNLALMGITNELEPKVNINLLQQIEKYLASISSPWAAIQVVNPAYEHIQVEFQVKFKSPYSANFGYYRRQLEQAITYFLAPWTMDTQAEIQFGGKLYRSAIVNFIEKQEYIDYVVDFKMHQDTQRDIREAIASTARSVLTSVSLKTSAQSHIIQEFQETTIVPNQKIESGILGYESLEDLELS</sequence>
<reference evidence="1 2" key="1">
    <citation type="submission" date="2017-06" db="EMBL/GenBank/DDBJ databases">
        <title>Genome sequencing of cyanobaciteial culture collection at National Institute for Environmental Studies (NIES).</title>
        <authorList>
            <person name="Hirose Y."/>
            <person name="Shimura Y."/>
            <person name="Fujisawa T."/>
            <person name="Nakamura Y."/>
            <person name="Kawachi M."/>
        </authorList>
    </citation>
    <scope>NUCLEOTIDE SEQUENCE [LARGE SCALE GENOMIC DNA]</scope>
    <source>
        <strain evidence="1 2">NIES-37</strain>
    </source>
</reference>
<evidence type="ECO:0008006" key="3">
    <source>
        <dbReference type="Google" id="ProtNLM"/>
    </source>
</evidence>
<protein>
    <recommendedName>
        <fullName evidence="3">Baseplate protein J-like domain-containing protein</fullName>
    </recommendedName>
</protein>
<organism evidence="1 2">
    <name type="scientific">Tolypothrix tenuis PCC 7101</name>
    <dbReference type="NCBI Taxonomy" id="231146"/>
    <lineage>
        <taxon>Bacteria</taxon>
        <taxon>Bacillati</taxon>
        <taxon>Cyanobacteriota</taxon>
        <taxon>Cyanophyceae</taxon>
        <taxon>Nostocales</taxon>
        <taxon>Tolypothrichaceae</taxon>
        <taxon>Tolypothrix</taxon>
    </lineage>
</organism>
<dbReference type="Proteomes" id="UP000218785">
    <property type="component" value="Chromosome"/>
</dbReference>
<name>A0A1Z4N5I8_9CYAN</name>
<dbReference type="AlphaFoldDB" id="A0A1Z4N5I8"/>
<keyword evidence="2" id="KW-1185">Reference proteome</keyword>
<dbReference type="RefSeq" id="WP_096580289.1">
    <property type="nucleotide sequence ID" value="NZ_CAWNJS010000001.1"/>
</dbReference>
<dbReference type="KEGG" id="ttq:NIES37_50010"/>